<evidence type="ECO:0000313" key="6">
    <source>
        <dbReference type="EMBL" id="SDT98744.1"/>
    </source>
</evidence>
<feature type="domain" description="Pyrrolo-quinoline quinone repeat" evidence="5">
    <location>
        <begin position="484"/>
        <end position="547"/>
    </location>
</feature>
<evidence type="ECO:0000259" key="5">
    <source>
        <dbReference type="Pfam" id="PF13360"/>
    </source>
</evidence>
<gene>
    <name evidence="6" type="ORF">SAMN05216296_1088</name>
</gene>
<dbReference type="OrthoDB" id="9794322at2"/>
<dbReference type="Pfam" id="PF01011">
    <property type="entry name" value="PQQ"/>
    <property type="match status" value="1"/>
</dbReference>
<accession>A0A1H2EUH8</accession>
<dbReference type="SUPFAM" id="SSF50998">
    <property type="entry name" value="Quinoprotein alcohol dehydrogenase-like"/>
    <property type="match status" value="1"/>
</dbReference>
<dbReference type="InterPro" id="IPR011047">
    <property type="entry name" value="Quinoprotein_ADH-like_sf"/>
</dbReference>
<dbReference type="InterPro" id="IPR018391">
    <property type="entry name" value="PQQ_b-propeller_rpt"/>
</dbReference>
<evidence type="ECO:0000256" key="3">
    <source>
        <dbReference type="ARBA" id="ARBA00023002"/>
    </source>
</evidence>
<dbReference type="PANTHER" id="PTHR32303">
    <property type="entry name" value="QUINOPROTEIN ALCOHOL DEHYDROGENASE (CYTOCHROME C)"/>
    <property type="match status" value="1"/>
</dbReference>
<evidence type="ECO:0000256" key="1">
    <source>
        <dbReference type="ARBA" id="ARBA00001931"/>
    </source>
</evidence>
<evidence type="ECO:0000256" key="2">
    <source>
        <dbReference type="ARBA" id="ARBA00008156"/>
    </source>
</evidence>
<dbReference type="GO" id="GO:0016491">
    <property type="term" value="F:oxidoreductase activity"/>
    <property type="evidence" value="ECO:0007669"/>
    <property type="project" value="UniProtKB-KW"/>
</dbReference>
<keyword evidence="3" id="KW-0560">Oxidoreductase</keyword>
<dbReference type="Pfam" id="PF13360">
    <property type="entry name" value="PQQ_2"/>
    <property type="match status" value="1"/>
</dbReference>
<dbReference type="PANTHER" id="PTHR32303:SF10">
    <property type="entry name" value="OUTER MEMBRANE PROTEIN ASSEMBLY FACTOR BAMB"/>
    <property type="match status" value="1"/>
</dbReference>
<dbReference type="Proteomes" id="UP000243232">
    <property type="component" value="Chromosome I"/>
</dbReference>
<sequence length="591" mass="63112">MKRLLVWIVILAVVGTVVGGGLFYVFPNRMSDYGGIVINYLRTLTAPKGTLVIEANPGFKYSTATAAPVAQQTDGVDWPSYNRTLTSDRYSPLTTISTENVSNLKVLCTYDTGEITSFETGLIMINGSLIGTTEFDIFALDPATCAEKWRTHEDYPPSILPVNRGAAYLDGMLFRGTQDGRVLAYDFDTGKRVWETTIADPSIGESVPAAPIAWEGMVYVGQAGGDYKGVKGRMYGLDAKTGKIVWEFYLVPYAEGDVVRGPLGKSPLDASTWGDTPGIPISGGATWTSTTLDPATGSIYVPGGNPAPDFAIGQREGDNLYSGSVVVLDAKTGDYRNNFEIAGEDWHDWDVSNPPILITTHAGKKLMAVAPKDGHVYGFDLATDKLLYRVPATQIENVEAPFVVGKSVRFCPGSVGGAEWNSPAYSPKTNLIMVGEVDWCFAVTLADTKELETTPIGHPWMGTAALNPLNAFGVPQESDTSWHGWVYAIDADSGEWAWRAKLNYPVVSGMTPTAGGVVFFGDVGGNFYALNATTGEKLWGEKIGGAIGGGVITYTAGGVQKVAVATGFTSPVWPVVIDTAKVVILGLEAAN</sequence>
<name>A0A1H2EUH8_9PSED</name>
<dbReference type="AlphaFoldDB" id="A0A1H2EUH8"/>
<comment type="similarity">
    <text evidence="2">Belongs to the bacterial PQQ dehydrogenase family.</text>
</comment>
<evidence type="ECO:0000259" key="4">
    <source>
        <dbReference type="Pfam" id="PF01011"/>
    </source>
</evidence>
<dbReference type="InterPro" id="IPR002372">
    <property type="entry name" value="PQQ_rpt_dom"/>
</dbReference>
<dbReference type="RefSeq" id="WP_090193452.1">
    <property type="nucleotide sequence ID" value="NZ_LT629785.1"/>
</dbReference>
<dbReference type="EMBL" id="LT629785">
    <property type="protein sequence ID" value="SDT98744.1"/>
    <property type="molecule type" value="Genomic_DNA"/>
</dbReference>
<dbReference type="STRING" id="364197.SAMN05216296_1088"/>
<reference evidence="7" key="1">
    <citation type="submission" date="2016-10" db="EMBL/GenBank/DDBJ databases">
        <authorList>
            <person name="Varghese N."/>
            <person name="Submissions S."/>
        </authorList>
    </citation>
    <scope>NUCLEOTIDE SEQUENCE [LARGE SCALE GENOMIC DNA]</scope>
    <source>
        <strain evidence="7">DSM 17875</strain>
    </source>
</reference>
<organism evidence="6 7">
    <name type="scientific">Pseudomonas pohangensis</name>
    <dbReference type="NCBI Taxonomy" id="364197"/>
    <lineage>
        <taxon>Bacteria</taxon>
        <taxon>Pseudomonadati</taxon>
        <taxon>Pseudomonadota</taxon>
        <taxon>Gammaproteobacteria</taxon>
        <taxon>Pseudomonadales</taxon>
        <taxon>Pseudomonadaceae</taxon>
        <taxon>Pseudomonas</taxon>
    </lineage>
</organism>
<proteinExistence type="inferred from homology"/>
<dbReference type="SMART" id="SM00564">
    <property type="entry name" value="PQQ"/>
    <property type="match status" value="6"/>
</dbReference>
<evidence type="ECO:0000313" key="7">
    <source>
        <dbReference type="Proteomes" id="UP000243232"/>
    </source>
</evidence>
<feature type="domain" description="Pyrrolo-quinoline quinone repeat" evidence="4">
    <location>
        <begin position="78"/>
        <end position="396"/>
    </location>
</feature>
<protein>
    <submittedName>
        <fullName evidence="6">Alcohol dehydrogenase (Cytochrome c)</fullName>
    </submittedName>
</protein>
<keyword evidence="7" id="KW-1185">Reference proteome</keyword>
<comment type="cofactor">
    <cofactor evidence="1">
        <name>pyrroloquinoline quinone</name>
        <dbReference type="ChEBI" id="CHEBI:58442"/>
    </cofactor>
</comment>
<dbReference type="Gene3D" id="2.140.10.10">
    <property type="entry name" value="Quinoprotein alcohol dehydrogenase-like superfamily"/>
    <property type="match status" value="1"/>
</dbReference>